<protein>
    <recommendedName>
        <fullName evidence="4">HNH endonuclease</fullName>
    </recommendedName>
</protein>
<dbReference type="Proteomes" id="UP001146439">
    <property type="component" value="Unassembled WGS sequence"/>
</dbReference>
<accession>A0A9X3M1N5</accession>
<sequence length="135" mass="15200">MSRCKQERPKHMLKIAAAWYDKKTKTPKTTTERGYGTQHQKQRRILLARHKDGTPCPECGKPMYKTAAKNFDNAALEADHGPGSALKYAENKQTTKATRLLHRTCNRSGGAWDRPRPTHTGAKIDKPNGNGFIWA</sequence>
<gene>
    <name evidence="2" type="ORF">L8V22_10770</name>
</gene>
<evidence type="ECO:0000256" key="1">
    <source>
        <dbReference type="SAM" id="MobiDB-lite"/>
    </source>
</evidence>
<dbReference type="EMBL" id="JAKMUZ010000024">
    <property type="protein sequence ID" value="MCZ9297025.1"/>
    <property type="molecule type" value="Genomic_DNA"/>
</dbReference>
<comment type="caution">
    <text evidence="2">The sequence shown here is derived from an EMBL/GenBank/DDBJ whole genome shotgun (WGS) entry which is preliminary data.</text>
</comment>
<evidence type="ECO:0000313" key="3">
    <source>
        <dbReference type="Proteomes" id="UP001146439"/>
    </source>
</evidence>
<organism evidence="2 3">
    <name type="scientific">Corynebacterium yonathiae</name>
    <dbReference type="NCBI Taxonomy" id="2913504"/>
    <lineage>
        <taxon>Bacteria</taxon>
        <taxon>Bacillati</taxon>
        <taxon>Actinomycetota</taxon>
        <taxon>Actinomycetes</taxon>
        <taxon>Mycobacteriales</taxon>
        <taxon>Corynebacteriaceae</taxon>
        <taxon>Corynebacterium</taxon>
    </lineage>
</organism>
<feature type="region of interest" description="Disordered" evidence="1">
    <location>
        <begin position="106"/>
        <end position="135"/>
    </location>
</feature>
<proteinExistence type="predicted"/>
<dbReference type="AlphaFoldDB" id="A0A9X3M1N5"/>
<evidence type="ECO:0000313" key="2">
    <source>
        <dbReference type="EMBL" id="MCZ9297025.1"/>
    </source>
</evidence>
<feature type="region of interest" description="Disordered" evidence="1">
    <location>
        <begin position="23"/>
        <end position="42"/>
    </location>
</feature>
<reference evidence="2" key="1">
    <citation type="submission" date="2022-02" db="EMBL/GenBank/DDBJ databases">
        <title>Corynebacterium sp. from urogenital microbiome.</title>
        <authorList>
            <person name="Cappelli E.A."/>
            <person name="Ribeiro T.G."/>
            <person name="Peixe L."/>
        </authorList>
    </citation>
    <scope>NUCLEOTIDE SEQUENCE</scope>
    <source>
        <strain evidence="2">C21Ua_68</strain>
    </source>
</reference>
<name>A0A9X3M1N5_9CORY</name>
<evidence type="ECO:0008006" key="4">
    <source>
        <dbReference type="Google" id="ProtNLM"/>
    </source>
</evidence>